<dbReference type="Proteomes" id="UP000619079">
    <property type="component" value="Unassembled WGS sequence"/>
</dbReference>
<dbReference type="Gene3D" id="2.150.10.10">
    <property type="entry name" value="Serralysin-like metalloprotease, C-terminal"/>
    <property type="match status" value="2"/>
</dbReference>
<dbReference type="RefSeq" id="WP_199022804.1">
    <property type="nucleotide sequence ID" value="NZ_JAELVR010000001.1"/>
</dbReference>
<dbReference type="PROSITE" id="PS00330">
    <property type="entry name" value="HEMOLYSIN_CALCIUM"/>
    <property type="match status" value="1"/>
</dbReference>
<feature type="compositionally biased region" description="Basic and acidic residues" evidence="3">
    <location>
        <begin position="268"/>
        <end position="291"/>
    </location>
</feature>
<organism evidence="4 5">
    <name type="scientific">Sedimentitalea arenosa</name>
    <dbReference type="NCBI Taxonomy" id="2798803"/>
    <lineage>
        <taxon>Bacteria</taxon>
        <taxon>Pseudomonadati</taxon>
        <taxon>Pseudomonadota</taxon>
        <taxon>Alphaproteobacteria</taxon>
        <taxon>Rhodobacterales</taxon>
        <taxon>Paracoccaceae</taxon>
        <taxon>Sedimentitalea</taxon>
    </lineage>
</organism>
<evidence type="ECO:0000256" key="3">
    <source>
        <dbReference type="SAM" id="MobiDB-lite"/>
    </source>
</evidence>
<dbReference type="PANTHER" id="PTHR38340">
    <property type="entry name" value="S-LAYER PROTEIN"/>
    <property type="match status" value="1"/>
</dbReference>
<dbReference type="GO" id="GO:0005576">
    <property type="term" value="C:extracellular region"/>
    <property type="evidence" value="ECO:0007669"/>
    <property type="project" value="UniProtKB-SubCell"/>
</dbReference>
<evidence type="ECO:0008006" key="6">
    <source>
        <dbReference type="Google" id="ProtNLM"/>
    </source>
</evidence>
<keyword evidence="2" id="KW-0964">Secreted</keyword>
<dbReference type="EMBL" id="JAELVR010000001">
    <property type="protein sequence ID" value="MBJ6370042.1"/>
    <property type="molecule type" value="Genomic_DNA"/>
</dbReference>
<evidence type="ECO:0000313" key="5">
    <source>
        <dbReference type="Proteomes" id="UP000619079"/>
    </source>
</evidence>
<comment type="caution">
    <text evidence="4">The sequence shown here is derived from an EMBL/GenBank/DDBJ whole genome shotgun (WGS) entry which is preliminary data.</text>
</comment>
<dbReference type="PRINTS" id="PR00313">
    <property type="entry name" value="CABNDNGRPT"/>
</dbReference>
<dbReference type="Pfam" id="PF00353">
    <property type="entry name" value="HemolysinCabind"/>
    <property type="match status" value="3"/>
</dbReference>
<proteinExistence type="predicted"/>
<dbReference type="InterPro" id="IPR001343">
    <property type="entry name" value="Hemolysn_Ca-bd"/>
</dbReference>
<evidence type="ECO:0000256" key="1">
    <source>
        <dbReference type="ARBA" id="ARBA00004613"/>
    </source>
</evidence>
<dbReference type="InterPro" id="IPR018511">
    <property type="entry name" value="Hemolysin-typ_Ca-bd_CS"/>
</dbReference>
<dbReference type="PANTHER" id="PTHR38340:SF1">
    <property type="entry name" value="S-LAYER PROTEIN"/>
    <property type="match status" value="1"/>
</dbReference>
<evidence type="ECO:0000256" key="2">
    <source>
        <dbReference type="ARBA" id="ARBA00022525"/>
    </source>
</evidence>
<dbReference type="SUPFAM" id="SSF51120">
    <property type="entry name" value="beta-Roll"/>
    <property type="match status" value="1"/>
</dbReference>
<keyword evidence="5" id="KW-1185">Reference proteome</keyword>
<gene>
    <name evidence="4" type="ORF">JF290_00770</name>
</gene>
<dbReference type="InterPro" id="IPR011049">
    <property type="entry name" value="Serralysin-like_metalloprot_C"/>
</dbReference>
<feature type="region of interest" description="Disordered" evidence="3">
    <location>
        <begin position="257"/>
        <end position="293"/>
    </location>
</feature>
<dbReference type="InterPro" id="IPR050557">
    <property type="entry name" value="RTX_toxin/Mannuronan_C5-epim"/>
</dbReference>
<sequence length="385" mass="40869">MIRLTDHSATTRPTQHLIAEILSKSGPGEAQGDDVLYDAGSHLVLVSGDTLVVDRGQIISGTITGIEARLAPFAPFDADASFAFDPRIGTVEGLSLSATDFGALLQQAASGQINPLRKALSEGGLTYQDSYYDNFAKGGHGDDLFLDRSGTDIYRGGTGIDTLSYAASVLDDSVPSPTGGATGITADLRDGTVMTYGFPPPLFFASAASQPGAVIVQIDRVRAIENVTGSALDDTLLGDDAANILRGLGGDDLIRGRKGDDVIDGGNGDDRLNGNRGDDTIRSGDGNDRIKGGPGADTFVFDLFEDGRNVIRDFNPEEDEIELSLLGFDLSITQRGDNVVIRHTDDQPWVPAPEDELSSITIILRDTHLDDLVMGDNLSIFYAQY</sequence>
<protein>
    <recommendedName>
        <fullName evidence="6">Calcium-binding protein</fullName>
    </recommendedName>
</protein>
<name>A0A8J7J500_9RHOB</name>
<evidence type="ECO:0000313" key="4">
    <source>
        <dbReference type="EMBL" id="MBJ6370042.1"/>
    </source>
</evidence>
<dbReference type="GO" id="GO:0005509">
    <property type="term" value="F:calcium ion binding"/>
    <property type="evidence" value="ECO:0007669"/>
    <property type="project" value="InterPro"/>
</dbReference>
<accession>A0A8J7J500</accession>
<comment type="subcellular location">
    <subcellularLocation>
        <location evidence="1">Secreted</location>
    </subcellularLocation>
</comment>
<dbReference type="AlphaFoldDB" id="A0A8J7J500"/>
<reference evidence="4" key="1">
    <citation type="submission" date="2020-12" db="EMBL/GenBank/DDBJ databases">
        <title>Sedimentitalea sp. nov., isolated from sand in Incheon.</title>
        <authorList>
            <person name="Kim W."/>
        </authorList>
    </citation>
    <scope>NUCLEOTIDE SEQUENCE</scope>
    <source>
        <strain evidence="4">CAU 1593</strain>
    </source>
</reference>